<evidence type="ECO:0000259" key="2">
    <source>
        <dbReference type="PROSITE" id="PS51332"/>
    </source>
</evidence>
<proteinExistence type="inferred from homology"/>
<dbReference type="RefSeq" id="WP_230742636.1">
    <property type="nucleotide sequence ID" value="NZ_PGCK01000011.1"/>
</dbReference>
<dbReference type="InterPro" id="IPR006158">
    <property type="entry name" value="Cobalamin-bd"/>
</dbReference>
<name>A0AAP2REA3_9EURY</name>
<dbReference type="InterPro" id="IPR050554">
    <property type="entry name" value="Met_Synthase/Corrinoid"/>
</dbReference>
<dbReference type="PROSITE" id="PS51332">
    <property type="entry name" value="B12_BINDING"/>
    <property type="match status" value="1"/>
</dbReference>
<accession>A0AAP2REA3</accession>
<evidence type="ECO:0000256" key="1">
    <source>
        <dbReference type="ARBA" id="ARBA00010854"/>
    </source>
</evidence>
<dbReference type="InterPro" id="IPR036594">
    <property type="entry name" value="Meth_synthase_dom"/>
</dbReference>
<reference evidence="3 4" key="1">
    <citation type="submission" date="2017-11" db="EMBL/GenBank/DDBJ databases">
        <title>Isolation and Characterization of Family Methanocellaceae Species from Potential Methane Hydrate Area Offshore Southwestern Taiwan.</title>
        <authorList>
            <person name="Zhang W.-L."/>
            <person name="Chen W.-C."/>
            <person name="Lai M.-C."/>
            <person name="Chen S.-C."/>
        </authorList>
    </citation>
    <scope>NUCLEOTIDE SEQUENCE [LARGE SCALE GENOMIC DNA]</scope>
    <source>
        <strain evidence="3 4">CWC-04</strain>
    </source>
</reference>
<dbReference type="EMBL" id="PGCK01000011">
    <property type="protein sequence ID" value="MCD1295779.1"/>
    <property type="molecule type" value="Genomic_DNA"/>
</dbReference>
<dbReference type="GO" id="GO:0046872">
    <property type="term" value="F:metal ion binding"/>
    <property type="evidence" value="ECO:0007669"/>
    <property type="project" value="InterPro"/>
</dbReference>
<protein>
    <submittedName>
        <fullName evidence="3">Corrinoid-binding protein</fullName>
    </submittedName>
</protein>
<comment type="caution">
    <text evidence="3">The sequence shown here is derived from an EMBL/GenBank/DDBJ whole genome shotgun (WGS) entry which is preliminary data.</text>
</comment>
<dbReference type="Pfam" id="PF02607">
    <property type="entry name" value="B12-binding_2"/>
    <property type="match status" value="1"/>
</dbReference>
<evidence type="ECO:0000313" key="3">
    <source>
        <dbReference type="EMBL" id="MCD1295779.1"/>
    </source>
</evidence>
<dbReference type="PANTHER" id="PTHR45833:SF2">
    <property type="entry name" value="BIFUNCTIONAL HOMOCYSTEINE S-METHYLTRANSFERASE_5,10-METHYLENETETRAHYDROFOLATE REDUCTASE"/>
    <property type="match status" value="1"/>
</dbReference>
<dbReference type="Gene3D" id="1.10.1240.10">
    <property type="entry name" value="Methionine synthase domain"/>
    <property type="match status" value="1"/>
</dbReference>
<dbReference type="InterPro" id="IPR003759">
    <property type="entry name" value="Cbl-bd_cap"/>
</dbReference>
<sequence length="242" mass="26595">MVRVSAQDQDEPDDLKSRDYEIIDKLFELAKNGNRAGAGVMIKAWNEAHRGENLIVSILEPFLNLVGEKWQQGDMSLAQAYVANKIVEDAILEYKVSADKEVRSHIKLKGPIVIGNIEGDFHGLGRKMVGLFLEGDGWEVIDLGVDVPAEEFVETACRVGARAIGVSAMMYGTAENIIKIRRILDERGLSGKIKLAVGGAVFRLQPELAWRVGADGTCESAIEAPALFERLWKESKETEGVS</sequence>
<gene>
    <name evidence="3" type="ORF">CUJ83_12295</name>
</gene>
<organism evidence="3 4">
    <name type="scientific">Methanooceanicella nereidis</name>
    <dbReference type="NCBI Taxonomy" id="2052831"/>
    <lineage>
        <taxon>Archaea</taxon>
        <taxon>Methanobacteriati</taxon>
        <taxon>Methanobacteriota</taxon>
        <taxon>Stenosarchaea group</taxon>
        <taxon>Methanomicrobia</taxon>
        <taxon>Methanocellales</taxon>
        <taxon>Methanocellaceae</taxon>
        <taxon>Methanooceanicella</taxon>
    </lineage>
</organism>
<dbReference type="AlphaFoldDB" id="A0AAP2REA3"/>
<comment type="similarity">
    <text evidence="1">Belongs to the methylamine corrinoid protein family.</text>
</comment>
<dbReference type="Proteomes" id="UP001320159">
    <property type="component" value="Unassembled WGS sequence"/>
</dbReference>
<dbReference type="GO" id="GO:0031419">
    <property type="term" value="F:cobalamin binding"/>
    <property type="evidence" value="ECO:0007669"/>
    <property type="project" value="InterPro"/>
</dbReference>
<dbReference type="InterPro" id="IPR036724">
    <property type="entry name" value="Cobalamin-bd_sf"/>
</dbReference>
<dbReference type="SUPFAM" id="SSF52242">
    <property type="entry name" value="Cobalamin (vitamin B12)-binding domain"/>
    <property type="match status" value="1"/>
</dbReference>
<keyword evidence="4" id="KW-1185">Reference proteome</keyword>
<feature type="domain" description="B12-binding" evidence="2">
    <location>
        <begin position="109"/>
        <end position="242"/>
    </location>
</feature>
<dbReference type="Pfam" id="PF02310">
    <property type="entry name" value="B12-binding"/>
    <property type="match status" value="1"/>
</dbReference>
<dbReference type="GO" id="GO:0008705">
    <property type="term" value="F:methionine synthase activity"/>
    <property type="evidence" value="ECO:0007669"/>
    <property type="project" value="TreeGrafter"/>
</dbReference>
<dbReference type="PANTHER" id="PTHR45833">
    <property type="entry name" value="METHIONINE SYNTHASE"/>
    <property type="match status" value="1"/>
</dbReference>
<dbReference type="Gene3D" id="3.40.50.280">
    <property type="entry name" value="Cobalamin-binding domain"/>
    <property type="match status" value="1"/>
</dbReference>
<evidence type="ECO:0000313" key="4">
    <source>
        <dbReference type="Proteomes" id="UP001320159"/>
    </source>
</evidence>
<dbReference type="GO" id="GO:0005829">
    <property type="term" value="C:cytosol"/>
    <property type="evidence" value="ECO:0007669"/>
    <property type="project" value="TreeGrafter"/>
</dbReference>